<dbReference type="EMBL" id="CP094533">
    <property type="protein sequence ID" value="UOE26336.1"/>
    <property type="molecule type" value="Genomic_DNA"/>
</dbReference>
<feature type="transmembrane region" description="Helical" evidence="1">
    <location>
        <begin position="20"/>
        <end position="43"/>
    </location>
</feature>
<feature type="transmembrane region" description="Helical" evidence="1">
    <location>
        <begin position="55"/>
        <end position="79"/>
    </location>
</feature>
<gene>
    <name evidence="2" type="ORF">MTP13_00730</name>
</gene>
<feature type="transmembrane region" description="Helical" evidence="1">
    <location>
        <begin position="91"/>
        <end position="113"/>
    </location>
</feature>
<organism evidence="2 3">
    <name type="scientific">Agromyces soli</name>
    <dbReference type="NCBI Taxonomy" id="659012"/>
    <lineage>
        <taxon>Bacteria</taxon>
        <taxon>Bacillati</taxon>
        <taxon>Actinomycetota</taxon>
        <taxon>Actinomycetes</taxon>
        <taxon>Micrococcales</taxon>
        <taxon>Microbacteriaceae</taxon>
        <taxon>Agromyces</taxon>
    </lineage>
</organism>
<evidence type="ECO:0008006" key="4">
    <source>
        <dbReference type="Google" id="ProtNLM"/>
    </source>
</evidence>
<keyword evidence="3" id="KW-1185">Reference proteome</keyword>
<proteinExistence type="predicted"/>
<name>A0ABY4AT32_9MICO</name>
<evidence type="ECO:0000256" key="1">
    <source>
        <dbReference type="SAM" id="Phobius"/>
    </source>
</evidence>
<keyword evidence="1" id="KW-1133">Transmembrane helix</keyword>
<reference evidence="2 3" key="1">
    <citation type="submission" date="2022-03" db="EMBL/GenBank/DDBJ databases">
        <title>Agromyces sp. isolated from the gut of P. brevitarsis seulensis larvae.</title>
        <authorList>
            <person name="Won M."/>
            <person name="Kwon S.-W."/>
        </authorList>
    </citation>
    <scope>NUCLEOTIDE SEQUENCE [LARGE SCALE GENOMIC DNA]</scope>
    <source>
        <strain evidence="2 3">KACC 16215</strain>
    </source>
</reference>
<evidence type="ECO:0000313" key="2">
    <source>
        <dbReference type="EMBL" id="UOE26336.1"/>
    </source>
</evidence>
<keyword evidence="1" id="KW-0812">Transmembrane</keyword>
<sequence>MSVSPTNDRRAATPNPRLAFRYLIVGLVAELVALGAWFGVAFLEQGSPPAVALTFAAIALHAFSVAFLLAATIFGIVNLRRRVQPTAIQLLAALALPIAGVLLVPFVVVLFLITTS</sequence>
<dbReference type="Proteomes" id="UP000831304">
    <property type="component" value="Chromosome"/>
</dbReference>
<accession>A0ABY4AT32</accession>
<dbReference type="RefSeq" id="WP_243569166.1">
    <property type="nucleotide sequence ID" value="NZ_BAAARD010000005.1"/>
</dbReference>
<protein>
    <recommendedName>
        <fullName evidence="4">DUF3817 domain-containing protein</fullName>
    </recommendedName>
</protein>
<keyword evidence="1" id="KW-0472">Membrane</keyword>
<evidence type="ECO:0000313" key="3">
    <source>
        <dbReference type="Proteomes" id="UP000831304"/>
    </source>
</evidence>